<dbReference type="NCBIfam" id="NF009044">
    <property type="entry name" value="PRK12378.1"/>
    <property type="match status" value="1"/>
</dbReference>
<evidence type="ECO:0000256" key="1">
    <source>
        <dbReference type="ARBA" id="ARBA00008724"/>
    </source>
</evidence>
<feature type="domain" description="TACO1/YebC-like N-terminal" evidence="8">
    <location>
        <begin position="5"/>
        <end position="75"/>
    </location>
</feature>
<dbReference type="EMBL" id="JANWOI010000004">
    <property type="protein sequence ID" value="MDA5194906.1"/>
    <property type="molecule type" value="Genomic_DNA"/>
</dbReference>
<evidence type="ECO:0000256" key="5">
    <source>
        <dbReference type="ARBA" id="ARBA00023163"/>
    </source>
</evidence>
<dbReference type="InterPro" id="IPR002876">
    <property type="entry name" value="Transcrip_reg_TACO1-like"/>
</dbReference>
<name>A0A9X3U000_9PROT</name>
<dbReference type="Pfam" id="PF01709">
    <property type="entry name" value="Transcrip_reg"/>
    <property type="match status" value="1"/>
</dbReference>
<dbReference type="HAMAP" id="MF_00693">
    <property type="entry name" value="Transcrip_reg_TACO1"/>
    <property type="match status" value="1"/>
</dbReference>
<dbReference type="FunFam" id="1.10.10.200:FF:000002">
    <property type="entry name" value="Probable transcriptional regulatory protein CLM62_37755"/>
    <property type="match status" value="1"/>
</dbReference>
<reference evidence="9" key="1">
    <citation type="submission" date="2022-08" db="EMBL/GenBank/DDBJ databases">
        <authorList>
            <person name="Vandamme P."/>
            <person name="Hettiarachchi A."/>
            <person name="Peeters C."/>
            <person name="Cnockaert M."/>
            <person name="Carlier A."/>
        </authorList>
    </citation>
    <scope>NUCLEOTIDE SEQUENCE</scope>
    <source>
        <strain evidence="9">LMG 31809</strain>
    </source>
</reference>
<reference evidence="9" key="2">
    <citation type="journal article" date="2023" name="Syst. Appl. Microbiol.">
        <title>Govania unica gen. nov., sp. nov., a rare biosphere bacterium that represents a novel family in the class Alphaproteobacteria.</title>
        <authorList>
            <person name="Vandamme P."/>
            <person name="Peeters C."/>
            <person name="Hettiarachchi A."/>
            <person name="Cnockaert M."/>
            <person name="Carlier A."/>
        </authorList>
    </citation>
    <scope>NUCLEOTIDE SEQUENCE</scope>
    <source>
        <strain evidence="9">LMG 31809</strain>
    </source>
</reference>
<keyword evidence="2 6" id="KW-0963">Cytoplasm</keyword>
<keyword evidence="3 6" id="KW-0805">Transcription regulation</keyword>
<comment type="caution">
    <text evidence="9">The sequence shown here is derived from an EMBL/GenBank/DDBJ whole genome shotgun (WGS) entry which is preliminary data.</text>
</comment>
<dbReference type="SUPFAM" id="SSF75625">
    <property type="entry name" value="YebC-like"/>
    <property type="match status" value="1"/>
</dbReference>
<feature type="domain" description="TACO1/YebC-like second and third" evidence="7">
    <location>
        <begin position="81"/>
        <end position="235"/>
    </location>
</feature>
<dbReference type="Pfam" id="PF20772">
    <property type="entry name" value="TACO1_YebC_N"/>
    <property type="match status" value="1"/>
</dbReference>
<comment type="subcellular location">
    <subcellularLocation>
        <location evidence="6">Cytoplasm</location>
    </subcellularLocation>
</comment>
<dbReference type="GO" id="GO:0006355">
    <property type="term" value="P:regulation of DNA-templated transcription"/>
    <property type="evidence" value="ECO:0007669"/>
    <property type="project" value="UniProtKB-UniRule"/>
</dbReference>
<evidence type="ECO:0000256" key="2">
    <source>
        <dbReference type="ARBA" id="ARBA00022490"/>
    </source>
</evidence>
<keyword evidence="4 6" id="KW-0238">DNA-binding</keyword>
<dbReference type="Gene3D" id="3.30.70.980">
    <property type="match status" value="2"/>
</dbReference>
<dbReference type="InterPro" id="IPR029072">
    <property type="entry name" value="YebC-like"/>
</dbReference>
<evidence type="ECO:0000259" key="7">
    <source>
        <dbReference type="Pfam" id="PF01709"/>
    </source>
</evidence>
<comment type="similarity">
    <text evidence="1 6">Belongs to the TACO1 family.</text>
</comment>
<dbReference type="NCBIfam" id="NF001030">
    <property type="entry name" value="PRK00110.1"/>
    <property type="match status" value="1"/>
</dbReference>
<evidence type="ECO:0000313" key="10">
    <source>
        <dbReference type="Proteomes" id="UP001141619"/>
    </source>
</evidence>
<dbReference type="NCBIfam" id="TIGR01033">
    <property type="entry name" value="YebC/PmpR family DNA-binding transcriptional regulator"/>
    <property type="match status" value="1"/>
</dbReference>
<evidence type="ECO:0000259" key="8">
    <source>
        <dbReference type="Pfam" id="PF20772"/>
    </source>
</evidence>
<evidence type="ECO:0000256" key="3">
    <source>
        <dbReference type="ARBA" id="ARBA00023015"/>
    </source>
</evidence>
<organism evidence="9 10">
    <name type="scientific">Govanella unica</name>
    <dbReference type="NCBI Taxonomy" id="2975056"/>
    <lineage>
        <taxon>Bacteria</taxon>
        <taxon>Pseudomonadati</taxon>
        <taxon>Pseudomonadota</taxon>
        <taxon>Alphaproteobacteria</taxon>
        <taxon>Emcibacterales</taxon>
        <taxon>Govanellaceae</taxon>
        <taxon>Govanella</taxon>
    </lineage>
</organism>
<evidence type="ECO:0000256" key="4">
    <source>
        <dbReference type="ARBA" id="ARBA00023125"/>
    </source>
</evidence>
<dbReference type="Proteomes" id="UP001141619">
    <property type="component" value="Unassembled WGS sequence"/>
</dbReference>
<dbReference type="RefSeq" id="WP_274944612.1">
    <property type="nucleotide sequence ID" value="NZ_JANWOI010000004.1"/>
</dbReference>
<dbReference type="InterPro" id="IPR048300">
    <property type="entry name" value="TACO1_YebC-like_2nd/3rd_dom"/>
</dbReference>
<dbReference type="Gene3D" id="1.10.10.200">
    <property type="match status" value="1"/>
</dbReference>
<dbReference type="InterPro" id="IPR049083">
    <property type="entry name" value="TACO1_YebC_N"/>
</dbReference>
<dbReference type="AlphaFoldDB" id="A0A9X3U000"/>
<dbReference type="GO" id="GO:0003677">
    <property type="term" value="F:DNA binding"/>
    <property type="evidence" value="ECO:0007669"/>
    <property type="project" value="UniProtKB-UniRule"/>
</dbReference>
<dbReference type="PANTHER" id="PTHR12532">
    <property type="entry name" value="TRANSLATIONAL ACTIVATOR OF CYTOCHROME C OXIDASE 1"/>
    <property type="match status" value="1"/>
</dbReference>
<protein>
    <recommendedName>
        <fullName evidence="6">Probable transcriptional regulatory protein NYP16_13185</fullName>
    </recommendedName>
</protein>
<gene>
    <name evidence="9" type="ORF">NYP16_13185</name>
</gene>
<keyword evidence="10" id="KW-1185">Reference proteome</keyword>
<dbReference type="InterPro" id="IPR017856">
    <property type="entry name" value="Integrase-like_N"/>
</dbReference>
<dbReference type="PANTHER" id="PTHR12532:SF6">
    <property type="entry name" value="TRANSCRIPTIONAL REGULATORY PROTEIN YEBC-RELATED"/>
    <property type="match status" value="1"/>
</dbReference>
<accession>A0A9X3U000</accession>
<evidence type="ECO:0000256" key="6">
    <source>
        <dbReference type="HAMAP-Rule" id="MF_00693"/>
    </source>
</evidence>
<dbReference type="InterPro" id="IPR026564">
    <property type="entry name" value="Transcrip_reg_TACO1-like_dom3"/>
</dbReference>
<dbReference type="GO" id="GO:0005829">
    <property type="term" value="C:cytosol"/>
    <property type="evidence" value="ECO:0007669"/>
    <property type="project" value="TreeGrafter"/>
</dbReference>
<proteinExistence type="inferred from homology"/>
<keyword evidence="5 6" id="KW-0804">Transcription</keyword>
<sequence length="247" mass="26767">MAGHSQFKNIMYRKGAQDKKRSMLFAKLAREVTVAAKSGLPDPNANARLRVAVDNARAQNMPKDNIDRAIKKAMGGEGENYESVRYEGFGPGGVSLIVDSLTDNRNRTAGEVRSAFSKSGGNMGEVGSVSYQFDHVGEILFPLAVANSDAMFEAALEAGANDVVSDEESHVIYCSMEDLNLVREALVGKFGQATSVKIIWKPQTLITVDEDQAKSLMKLLDALDDSDDVQNVFGNYDVPDDILAKLG</sequence>
<evidence type="ECO:0000313" key="9">
    <source>
        <dbReference type="EMBL" id="MDA5194906.1"/>
    </source>
</evidence>